<dbReference type="AlphaFoldDB" id="A0A7S4GJ77"/>
<dbReference type="InterPro" id="IPR005151">
    <property type="entry name" value="Tail-specific_protease"/>
</dbReference>
<dbReference type="NCBIfam" id="TIGR00225">
    <property type="entry name" value="prc"/>
    <property type="match status" value="1"/>
</dbReference>
<dbReference type="SUPFAM" id="SSF50156">
    <property type="entry name" value="PDZ domain-like"/>
    <property type="match status" value="1"/>
</dbReference>
<dbReference type="InterPro" id="IPR041489">
    <property type="entry name" value="PDZ_6"/>
</dbReference>
<feature type="transmembrane region" description="Helical" evidence="6">
    <location>
        <begin position="20"/>
        <end position="41"/>
    </location>
</feature>
<comment type="similarity">
    <text evidence="1">Belongs to the peptidase S41A family.</text>
</comment>
<keyword evidence="6" id="KW-0812">Transmembrane</keyword>
<dbReference type="Gene3D" id="2.30.42.10">
    <property type="match status" value="1"/>
</dbReference>
<proteinExistence type="inferred from homology"/>
<reference evidence="8" key="1">
    <citation type="submission" date="2021-01" db="EMBL/GenBank/DDBJ databases">
        <authorList>
            <person name="Corre E."/>
            <person name="Pelletier E."/>
            <person name="Niang G."/>
            <person name="Scheremetjew M."/>
            <person name="Finn R."/>
            <person name="Kale V."/>
            <person name="Holt S."/>
            <person name="Cochrane G."/>
            <person name="Meng A."/>
            <person name="Brown T."/>
            <person name="Cohen L."/>
        </authorList>
    </citation>
    <scope>NUCLEOTIDE SEQUENCE</scope>
    <source>
        <strain evidence="8">CCMP1594</strain>
    </source>
</reference>
<accession>A0A7S4GJ77</accession>
<dbReference type="PROSITE" id="PS50106">
    <property type="entry name" value="PDZ"/>
    <property type="match status" value="1"/>
</dbReference>
<dbReference type="GO" id="GO:0004175">
    <property type="term" value="F:endopeptidase activity"/>
    <property type="evidence" value="ECO:0007669"/>
    <property type="project" value="TreeGrafter"/>
</dbReference>
<protein>
    <recommendedName>
        <fullName evidence="7">PDZ domain-containing protein</fullName>
    </recommendedName>
</protein>
<dbReference type="SMART" id="SM00228">
    <property type="entry name" value="PDZ"/>
    <property type="match status" value="1"/>
</dbReference>
<dbReference type="SUPFAM" id="SSF52096">
    <property type="entry name" value="ClpP/crotonase"/>
    <property type="match status" value="1"/>
</dbReference>
<evidence type="ECO:0000256" key="4">
    <source>
        <dbReference type="ARBA" id="ARBA00022825"/>
    </source>
</evidence>
<feature type="region of interest" description="Disordered" evidence="5">
    <location>
        <begin position="61"/>
        <end position="100"/>
    </location>
</feature>
<evidence type="ECO:0000256" key="2">
    <source>
        <dbReference type="ARBA" id="ARBA00022670"/>
    </source>
</evidence>
<keyword evidence="6" id="KW-1133">Transmembrane helix</keyword>
<feature type="transmembrane region" description="Helical" evidence="6">
    <location>
        <begin position="113"/>
        <end position="131"/>
    </location>
</feature>
<dbReference type="PANTHER" id="PTHR32060:SF22">
    <property type="entry name" value="CARBOXYL-TERMINAL-PROCESSING PEPTIDASE 3, CHLOROPLASTIC"/>
    <property type="match status" value="1"/>
</dbReference>
<evidence type="ECO:0000256" key="3">
    <source>
        <dbReference type="ARBA" id="ARBA00022801"/>
    </source>
</evidence>
<keyword evidence="2" id="KW-0645">Protease</keyword>
<dbReference type="Pfam" id="PF17820">
    <property type="entry name" value="PDZ_6"/>
    <property type="match status" value="1"/>
</dbReference>
<dbReference type="Gene3D" id="3.90.226.10">
    <property type="entry name" value="2-enoyl-CoA Hydratase, Chain A, domain 1"/>
    <property type="match status" value="1"/>
</dbReference>
<evidence type="ECO:0000256" key="6">
    <source>
        <dbReference type="SAM" id="Phobius"/>
    </source>
</evidence>
<sequence>MEDWGAVPEPWVRWPWQAPIMLLMGSVCLMSFAGGYAAAAATSSWSTTALVPVTQSAATLRSASAVPHPRSTSKKNSLSQALPSATPGLHAAQRHEDPGIDVGDSHNAPQGPAFGLFGALAGLLLLLGLGIRAMRRAPTQSAITEDRISLLPTPGPLSPSRRTVLSAATLAPAAWAARARAEPPFWQSDNFWDPMVKMEIKSKTPISPEEAKTLINDATETVSRLYFDAYGNGFSKAKWAKATQAALAKDFKYREDIYGELSSMISNANVDRYTYFLRPEEINDMVKFDVSGIGLNLVFKEEFNRRAFQPVSDALGPVAEDDVVLVAVVKDSPAEAAGMRIGDVLAEVDGQPTRGMEPFQVMSLMQSNGTDSPKDINIRYRRGADGSEQSVAIPRPVALKAKEPVSTSLKVEGGTKKGYISLTEFNSKSPGAVKAAVESLDAQGAQEYVLDLRGNPGGLAQDAVQIAGLFLGSDAPVTYTVSNEGELLERMGSGTPPITDKPLVVRVNFATASASEILAAALRDNCRAPLVGTKTFGKAVIQGIYQFSDGSGIKLTIGKYLTPLKRDINQKGIEPDFFILPSREQAQQTIGKVCTDALAAVGTNA</sequence>
<dbReference type="Gene3D" id="3.30.750.44">
    <property type="match status" value="1"/>
</dbReference>
<evidence type="ECO:0000259" key="7">
    <source>
        <dbReference type="PROSITE" id="PS50106"/>
    </source>
</evidence>
<name>A0A7S4GJ77_9EUGL</name>
<evidence type="ECO:0000256" key="1">
    <source>
        <dbReference type="ARBA" id="ARBA00009179"/>
    </source>
</evidence>
<dbReference type="SMART" id="SM00245">
    <property type="entry name" value="TSPc"/>
    <property type="match status" value="1"/>
</dbReference>
<dbReference type="PANTHER" id="PTHR32060">
    <property type="entry name" value="TAIL-SPECIFIC PROTEASE"/>
    <property type="match status" value="1"/>
</dbReference>
<dbReference type="InterPro" id="IPR004447">
    <property type="entry name" value="Peptidase_S41A"/>
</dbReference>
<keyword evidence="6" id="KW-0472">Membrane</keyword>
<dbReference type="Pfam" id="PF03572">
    <property type="entry name" value="Peptidase_S41"/>
    <property type="match status" value="1"/>
</dbReference>
<evidence type="ECO:0000313" key="8">
    <source>
        <dbReference type="EMBL" id="CAE0838663.1"/>
    </source>
</evidence>
<keyword evidence="3" id="KW-0378">Hydrolase</keyword>
<dbReference type="EMBL" id="HBJA01145612">
    <property type="protein sequence ID" value="CAE0838663.1"/>
    <property type="molecule type" value="Transcribed_RNA"/>
</dbReference>
<gene>
    <name evidence="8" type="ORF">EGYM00163_LOCUS50035</name>
</gene>
<keyword evidence="4" id="KW-0720">Serine protease</keyword>
<organism evidence="8">
    <name type="scientific">Eutreptiella gymnastica</name>
    <dbReference type="NCBI Taxonomy" id="73025"/>
    <lineage>
        <taxon>Eukaryota</taxon>
        <taxon>Discoba</taxon>
        <taxon>Euglenozoa</taxon>
        <taxon>Euglenida</taxon>
        <taxon>Spirocuta</taxon>
        <taxon>Euglenophyceae</taxon>
        <taxon>Eutreptiales</taxon>
        <taxon>Eutreptiaceae</taxon>
        <taxon>Eutreptiella</taxon>
    </lineage>
</organism>
<dbReference type="GO" id="GO:0006508">
    <property type="term" value="P:proteolysis"/>
    <property type="evidence" value="ECO:0007669"/>
    <property type="project" value="UniProtKB-KW"/>
</dbReference>
<dbReference type="InterPro" id="IPR029045">
    <property type="entry name" value="ClpP/crotonase-like_dom_sf"/>
</dbReference>
<dbReference type="InterPro" id="IPR036034">
    <property type="entry name" value="PDZ_sf"/>
</dbReference>
<dbReference type="InterPro" id="IPR001478">
    <property type="entry name" value="PDZ"/>
</dbReference>
<feature type="compositionally biased region" description="Polar residues" evidence="5">
    <location>
        <begin position="74"/>
        <end position="83"/>
    </location>
</feature>
<feature type="domain" description="PDZ" evidence="7">
    <location>
        <begin position="282"/>
        <end position="369"/>
    </location>
</feature>
<dbReference type="GO" id="GO:0008236">
    <property type="term" value="F:serine-type peptidase activity"/>
    <property type="evidence" value="ECO:0007669"/>
    <property type="project" value="UniProtKB-KW"/>
</dbReference>
<evidence type="ECO:0000256" key="5">
    <source>
        <dbReference type="SAM" id="MobiDB-lite"/>
    </source>
</evidence>
<dbReference type="CDD" id="cd07560">
    <property type="entry name" value="Peptidase_S41_CPP"/>
    <property type="match status" value="1"/>
</dbReference>